<keyword evidence="3" id="KW-1185">Reference proteome</keyword>
<evidence type="ECO:0000313" key="2">
    <source>
        <dbReference type="EMBL" id="SAL28633.1"/>
    </source>
</evidence>
<feature type="domain" description="Serine aminopeptidase S33" evidence="1">
    <location>
        <begin position="25"/>
        <end position="229"/>
    </location>
</feature>
<accession>A0A158G9R5</accession>
<dbReference type="PANTHER" id="PTHR43194:SF2">
    <property type="entry name" value="PEROXISOMAL MEMBRANE PROTEIN LPX1"/>
    <property type="match status" value="1"/>
</dbReference>
<evidence type="ECO:0000313" key="3">
    <source>
        <dbReference type="Proteomes" id="UP000054740"/>
    </source>
</evidence>
<organism evidence="2 3">
    <name type="scientific">Caballeronia cordobensis</name>
    <name type="common">Burkholderia cordobensis</name>
    <dbReference type="NCBI Taxonomy" id="1353886"/>
    <lineage>
        <taxon>Bacteria</taxon>
        <taxon>Pseudomonadati</taxon>
        <taxon>Pseudomonadota</taxon>
        <taxon>Betaproteobacteria</taxon>
        <taxon>Burkholderiales</taxon>
        <taxon>Burkholderiaceae</taxon>
        <taxon>Caballeronia</taxon>
    </lineage>
</organism>
<evidence type="ECO:0000259" key="1">
    <source>
        <dbReference type="Pfam" id="PF12146"/>
    </source>
</evidence>
<dbReference type="InterPro" id="IPR029058">
    <property type="entry name" value="AB_hydrolase_fold"/>
</dbReference>
<name>A0A158G9R5_CABCO</name>
<reference evidence="3" key="1">
    <citation type="submission" date="2016-01" db="EMBL/GenBank/DDBJ databases">
        <authorList>
            <person name="Peeters C."/>
        </authorList>
    </citation>
    <scope>NUCLEOTIDE SEQUENCE [LARGE SCALE GENOMIC DNA]</scope>
</reference>
<dbReference type="Pfam" id="PF12146">
    <property type="entry name" value="Hydrolase_4"/>
    <property type="match status" value="1"/>
</dbReference>
<keyword evidence="2" id="KW-0378">Hydrolase</keyword>
<dbReference type="PANTHER" id="PTHR43194">
    <property type="entry name" value="HYDROLASE ALPHA/BETA FOLD FAMILY"/>
    <property type="match status" value="1"/>
</dbReference>
<dbReference type="EMBL" id="FCNY02000003">
    <property type="protein sequence ID" value="SAL28633.1"/>
    <property type="molecule type" value="Genomic_DNA"/>
</dbReference>
<proteinExistence type="predicted"/>
<dbReference type="InterPro" id="IPR050228">
    <property type="entry name" value="Carboxylesterase_BioH"/>
</dbReference>
<dbReference type="InterPro" id="IPR022742">
    <property type="entry name" value="Hydrolase_4"/>
</dbReference>
<dbReference type="SUPFAM" id="SSF53474">
    <property type="entry name" value="alpha/beta-Hydrolases"/>
    <property type="match status" value="1"/>
</dbReference>
<dbReference type="GO" id="GO:0016787">
    <property type="term" value="F:hydrolase activity"/>
    <property type="evidence" value="ECO:0007669"/>
    <property type="project" value="UniProtKB-KW"/>
</dbReference>
<gene>
    <name evidence="2" type="ORF">AWB70_01720</name>
</gene>
<sequence length="274" mass="29980">MHRLRSADGVLLAGDSWGDPHGIPVLLLHGAGQTRHSWSRTGMMLGQAGFFAVSFDARGHGDSGWPVDANYSQAAMVRDLESIVSSLGLMRPVLVGAATGGATSLLAVGEGYVDARALVLVNIAPQVEPAGVARIQSSLRRGSGRVEAREDAAHSPSACVLRPDDEHRHRRHWDPHFVAWPRDMGRRRRRMCACARKLTLPTLLMRGEHSDVVSETGVAEFLRLCPHADYVTLQNAGHADALEGNDVFGDEAMRYIIRHAEAERPRTRRLYDCA</sequence>
<dbReference type="Proteomes" id="UP000054740">
    <property type="component" value="Unassembled WGS sequence"/>
</dbReference>
<dbReference type="AlphaFoldDB" id="A0A158G9R5"/>
<dbReference type="Gene3D" id="3.40.50.1820">
    <property type="entry name" value="alpha/beta hydrolase"/>
    <property type="match status" value="1"/>
</dbReference>
<protein>
    <submittedName>
        <fullName evidence="2">Alpha/beta hydrolase fold protein</fullName>
    </submittedName>
</protein>
<dbReference type="RefSeq" id="WP_167351024.1">
    <property type="nucleotide sequence ID" value="NZ_FCNY02000003.1"/>
</dbReference>